<evidence type="ECO:0000256" key="3">
    <source>
        <dbReference type="ARBA" id="ARBA00023125"/>
    </source>
</evidence>
<evidence type="ECO:0000259" key="5">
    <source>
        <dbReference type="PROSITE" id="PS50931"/>
    </source>
</evidence>
<dbReference type="Pfam" id="PF00126">
    <property type="entry name" value="HTH_1"/>
    <property type="match status" value="1"/>
</dbReference>
<proteinExistence type="inferred from homology"/>
<comment type="similarity">
    <text evidence="1">Belongs to the LysR transcriptional regulatory family.</text>
</comment>
<dbReference type="RefSeq" id="WP_254675383.1">
    <property type="nucleotide sequence ID" value="NZ_JAMWDU010000005.1"/>
</dbReference>
<dbReference type="GO" id="GO:0043565">
    <property type="term" value="F:sequence-specific DNA binding"/>
    <property type="evidence" value="ECO:0007669"/>
    <property type="project" value="TreeGrafter"/>
</dbReference>
<feature type="domain" description="HTH lysR-type" evidence="5">
    <location>
        <begin position="1"/>
        <end position="58"/>
    </location>
</feature>
<dbReference type="SUPFAM" id="SSF46785">
    <property type="entry name" value="Winged helix' DNA-binding domain"/>
    <property type="match status" value="1"/>
</dbReference>
<dbReference type="InterPro" id="IPR036388">
    <property type="entry name" value="WH-like_DNA-bd_sf"/>
</dbReference>
<dbReference type="EMBL" id="JAMWDU010000005">
    <property type="protein sequence ID" value="MCP8888326.1"/>
    <property type="molecule type" value="Genomic_DNA"/>
</dbReference>
<dbReference type="SUPFAM" id="SSF53850">
    <property type="entry name" value="Periplasmic binding protein-like II"/>
    <property type="match status" value="1"/>
</dbReference>
<keyword evidence="4" id="KW-0804">Transcription</keyword>
<comment type="caution">
    <text evidence="6">The sequence shown here is derived from an EMBL/GenBank/DDBJ whole genome shotgun (WGS) entry which is preliminary data.</text>
</comment>
<dbReference type="InterPro" id="IPR036390">
    <property type="entry name" value="WH_DNA-bd_sf"/>
</dbReference>
<dbReference type="PANTHER" id="PTHR30427">
    <property type="entry name" value="TRANSCRIPTIONAL ACTIVATOR PROTEIN LYSR"/>
    <property type="match status" value="1"/>
</dbReference>
<dbReference type="InterPro" id="IPR000847">
    <property type="entry name" value="LysR_HTH_N"/>
</dbReference>
<gene>
    <name evidence="6" type="ORF">NF348_14490</name>
</gene>
<keyword evidence="7" id="KW-1185">Reference proteome</keyword>
<evidence type="ECO:0000256" key="1">
    <source>
        <dbReference type="ARBA" id="ARBA00009437"/>
    </source>
</evidence>
<dbReference type="AlphaFoldDB" id="A0A9Q4ARA9"/>
<keyword evidence="2" id="KW-0805">Transcription regulation</keyword>
<dbReference type="Gene3D" id="3.40.190.290">
    <property type="match status" value="1"/>
</dbReference>
<evidence type="ECO:0000256" key="2">
    <source>
        <dbReference type="ARBA" id="ARBA00023015"/>
    </source>
</evidence>
<organism evidence="6 7">
    <name type="scientific">Devosia ureilytica</name>
    <dbReference type="NCBI Taxonomy" id="2952754"/>
    <lineage>
        <taxon>Bacteria</taxon>
        <taxon>Pseudomonadati</taxon>
        <taxon>Pseudomonadota</taxon>
        <taxon>Alphaproteobacteria</taxon>
        <taxon>Hyphomicrobiales</taxon>
        <taxon>Devosiaceae</taxon>
        <taxon>Devosia</taxon>
    </lineage>
</organism>
<reference evidence="6" key="1">
    <citation type="submission" date="2022-06" db="EMBL/GenBank/DDBJ databases">
        <title>Devosia sp. XJ19-45 genome assembly.</title>
        <authorList>
            <person name="Li B."/>
            <person name="Cai M."/>
            <person name="Nie G."/>
            <person name="Li W."/>
        </authorList>
    </citation>
    <scope>NUCLEOTIDE SEQUENCE</scope>
    <source>
        <strain evidence="6">XJ19-45</strain>
    </source>
</reference>
<dbReference type="GO" id="GO:0003700">
    <property type="term" value="F:DNA-binding transcription factor activity"/>
    <property type="evidence" value="ECO:0007669"/>
    <property type="project" value="InterPro"/>
</dbReference>
<name>A0A9Q4ARA9_9HYPH</name>
<dbReference type="CDD" id="cd05466">
    <property type="entry name" value="PBP2_LTTR_substrate"/>
    <property type="match status" value="1"/>
</dbReference>
<dbReference type="GO" id="GO:0010628">
    <property type="term" value="P:positive regulation of gene expression"/>
    <property type="evidence" value="ECO:0007669"/>
    <property type="project" value="TreeGrafter"/>
</dbReference>
<evidence type="ECO:0000256" key="4">
    <source>
        <dbReference type="ARBA" id="ARBA00023163"/>
    </source>
</evidence>
<dbReference type="PROSITE" id="PS50931">
    <property type="entry name" value="HTH_LYSR"/>
    <property type="match status" value="1"/>
</dbReference>
<dbReference type="PANTHER" id="PTHR30427:SF1">
    <property type="entry name" value="TRANSCRIPTIONAL ACTIVATOR PROTEIN LYSR"/>
    <property type="match status" value="1"/>
</dbReference>
<dbReference type="Pfam" id="PF03466">
    <property type="entry name" value="LysR_substrate"/>
    <property type="match status" value="1"/>
</dbReference>
<sequence length="303" mass="33463">MTPKQLEVFRAVMSTGTTIGASVVLKLSQSAISRQLSALEADLGFNLFHRDRGRLLATAEARILVEEVDELADVLARLKRRTDELGAGRFGRSLLKMGFPHSMTTTILPRVIRDFLAETTSVSLELVAGPYSYVEHAVMGRVADFGFVRLPPEDLGFEVMPLFTSGTLCAVPRDHALANRDAIAAEDLNQADMVLLGRLRHNRQEIESLLRDAKSEVRCRVETHSVESSIALVAEGIGISIVPAFIGSFIASERVKLVPLVPETQVDYGIITLRDAPLSRPMQLFIDMLRERILSEATLTWPK</sequence>
<accession>A0A9Q4ARA9</accession>
<evidence type="ECO:0000313" key="6">
    <source>
        <dbReference type="EMBL" id="MCP8888326.1"/>
    </source>
</evidence>
<keyword evidence="3" id="KW-0238">DNA-binding</keyword>
<dbReference type="Gene3D" id="1.10.10.10">
    <property type="entry name" value="Winged helix-like DNA-binding domain superfamily/Winged helix DNA-binding domain"/>
    <property type="match status" value="1"/>
</dbReference>
<evidence type="ECO:0000313" key="7">
    <source>
        <dbReference type="Proteomes" id="UP001060275"/>
    </source>
</evidence>
<dbReference type="Proteomes" id="UP001060275">
    <property type="component" value="Unassembled WGS sequence"/>
</dbReference>
<protein>
    <submittedName>
        <fullName evidence="6">LysR family transcriptional regulator</fullName>
    </submittedName>
</protein>
<dbReference type="InterPro" id="IPR005119">
    <property type="entry name" value="LysR_subst-bd"/>
</dbReference>